<feature type="transmembrane region" description="Helical" evidence="7">
    <location>
        <begin position="333"/>
        <end position="357"/>
    </location>
</feature>
<feature type="transmembrane region" description="Helical" evidence="7">
    <location>
        <begin position="48"/>
        <end position="67"/>
    </location>
</feature>
<dbReference type="InterPro" id="IPR020846">
    <property type="entry name" value="MFS_dom"/>
</dbReference>
<protein>
    <submittedName>
        <fullName evidence="9">MFS transporter</fullName>
    </submittedName>
</protein>
<comment type="subcellular location">
    <subcellularLocation>
        <location evidence="1">Cell membrane</location>
        <topology evidence="1">Multi-pass membrane protein</topology>
    </subcellularLocation>
</comment>
<evidence type="ECO:0000256" key="2">
    <source>
        <dbReference type="ARBA" id="ARBA00022448"/>
    </source>
</evidence>
<feature type="transmembrane region" description="Helical" evidence="7">
    <location>
        <begin position="211"/>
        <end position="230"/>
    </location>
</feature>
<sequence length="394" mass="43465">MEETFKYNRVTTIFFITGIVVMCSLYTAIPMAPFIAKDFGISESTATLNGVAFSLAYSISCLLYGVISDKFGRIKIILIGLLGLFIISGLLFFVQTFTLFIVLRILQGIFAAAFSPVSLAYTTEMYPPVKRITAISFISTSFMLSGIIGQNLSEILAEFYSWRVTYLVLSILYVILVAIIFKQVPESPHRDPNVKITRFLGNFKGIQRETAILGCFFVSLTLLTNFISMYTLLSDYIESSIVQGDITTNFIVKLLGIIGMLMALLAGRLSDKFSVKRVLQASIVAQIITLPFMALTSNIIIITVLSIIFVGGIAIAIPSVISKIGMLADSNRGFYISVNTFILFLGTAIAPILSLQLEKLTHYFYMFSTLTIIAILAFIISTLIPKGVHLKQGH</sequence>
<dbReference type="Proteomes" id="UP000751852">
    <property type="component" value="Unassembled WGS sequence"/>
</dbReference>
<dbReference type="CDD" id="cd17324">
    <property type="entry name" value="MFS_NepI_like"/>
    <property type="match status" value="1"/>
</dbReference>
<feature type="transmembrane region" description="Helical" evidence="7">
    <location>
        <begin position="363"/>
        <end position="384"/>
    </location>
</feature>
<feature type="transmembrane region" description="Helical" evidence="7">
    <location>
        <begin position="74"/>
        <end position="94"/>
    </location>
</feature>
<feature type="domain" description="Major facilitator superfamily (MFS) profile" evidence="8">
    <location>
        <begin position="10"/>
        <end position="386"/>
    </location>
</feature>
<organism evidence="9 10">
    <name type="scientific">Staphylococcus canis</name>
    <dbReference type="NCBI Taxonomy" id="2724942"/>
    <lineage>
        <taxon>Bacteria</taxon>
        <taxon>Bacillati</taxon>
        <taxon>Bacillota</taxon>
        <taxon>Bacilli</taxon>
        <taxon>Bacillales</taxon>
        <taxon>Staphylococcaceae</taxon>
        <taxon>Staphylococcus</taxon>
    </lineage>
</organism>
<dbReference type="PROSITE" id="PS50850">
    <property type="entry name" value="MFS"/>
    <property type="match status" value="1"/>
</dbReference>
<evidence type="ECO:0000256" key="4">
    <source>
        <dbReference type="ARBA" id="ARBA00022692"/>
    </source>
</evidence>
<keyword evidence="3" id="KW-1003">Cell membrane</keyword>
<dbReference type="Pfam" id="PF07690">
    <property type="entry name" value="MFS_1"/>
    <property type="match status" value="1"/>
</dbReference>
<keyword evidence="4 7" id="KW-0812">Transmembrane</keyword>
<dbReference type="SUPFAM" id="SSF103473">
    <property type="entry name" value="MFS general substrate transporter"/>
    <property type="match status" value="1"/>
</dbReference>
<reference evidence="9 10" key="1">
    <citation type="submission" date="2020-04" db="EMBL/GenBank/DDBJ databases">
        <title>Staphylococcus species from domestic dog.</title>
        <authorList>
            <person name="Paterson G.K."/>
        </authorList>
    </citation>
    <scope>NUCLEOTIDE SEQUENCE [LARGE SCALE GENOMIC DNA]</scope>
    <source>
        <strain evidence="9 10">H16/1A</strain>
    </source>
</reference>
<feature type="transmembrane region" description="Helical" evidence="7">
    <location>
        <begin position="100"/>
        <end position="120"/>
    </location>
</feature>
<evidence type="ECO:0000313" key="9">
    <source>
        <dbReference type="EMBL" id="MBI5974837.1"/>
    </source>
</evidence>
<feature type="transmembrane region" description="Helical" evidence="7">
    <location>
        <begin position="300"/>
        <end position="321"/>
    </location>
</feature>
<dbReference type="InterPro" id="IPR011701">
    <property type="entry name" value="MFS"/>
</dbReference>
<evidence type="ECO:0000256" key="1">
    <source>
        <dbReference type="ARBA" id="ARBA00004651"/>
    </source>
</evidence>
<dbReference type="PANTHER" id="PTHR43124">
    <property type="entry name" value="PURINE EFFLUX PUMP PBUE"/>
    <property type="match status" value="1"/>
</dbReference>
<keyword evidence="10" id="KW-1185">Reference proteome</keyword>
<proteinExistence type="predicted"/>
<dbReference type="Gene3D" id="1.20.1250.20">
    <property type="entry name" value="MFS general substrate transporter like domains"/>
    <property type="match status" value="1"/>
</dbReference>
<feature type="transmembrane region" description="Helical" evidence="7">
    <location>
        <begin position="278"/>
        <end position="294"/>
    </location>
</feature>
<name>A0ABS0T7U8_9STAP</name>
<evidence type="ECO:0000256" key="7">
    <source>
        <dbReference type="SAM" id="Phobius"/>
    </source>
</evidence>
<keyword evidence="2" id="KW-0813">Transport</keyword>
<keyword evidence="5 7" id="KW-1133">Transmembrane helix</keyword>
<dbReference type="RefSeq" id="WP_198617622.1">
    <property type="nucleotide sequence ID" value="NZ_JABANU010000008.1"/>
</dbReference>
<evidence type="ECO:0000256" key="6">
    <source>
        <dbReference type="ARBA" id="ARBA00023136"/>
    </source>
</evidence>
<evidence type="ECO:0000313" key="10">
    <source>
        <dbReference type="Proteomes" id="UP000751852"/>
    </source>
</evidence>
<feature type="transmembrane region" description="Helical" evidence="7">
    <location>
        <begin position="164"/>
        <end position="181"/>
    </location>
</feature>
<keyword evidence="6 7" id="KW-0472">Membrane</keyword>
<gene>
    <name evidence="9" type="ORF">HHH54_04380</name>
</gene>
<evidence type="ECO:0000256" key="3">
    <source>
        <dbReference type="ARBA" id="ARBA00022475"/>
    </source>
</evidence>
<dbReference type="InterPro" id="IPR050189">
    <property type="entry name" value="MFS_Efflux_Transporters"/>
</dbReference>
<accession>A0ABS0T7U8</accession>
<dbReference type="PANTHER" id="PTHR43124:SF3">
    <property type="entry name" value="CHLORAMPHENICOL EFFLUX PUMP RV0191"/>
    <property type="match status" value="1"/>
</dbReference>
<evidence type="ECO:0000259" key="8">
    <source>
        <dbReference type="PROSITE" id="PS50850"/>
    </source>
</evidence>
<feature type="transmembrane region" description="Helical" evidence="7">
    <location>
        <begin position="132"/>
        <end position="152"/>
    </location>
</feature>
<evidence type="ECO:0000256" key="5">
    <source>
        <dbReference type="ARBA" id="ARBA00022989"/>
    </source>
</evidence>
<feature type="transmembrane region" description="Helical" evidence="7">
    <location>
        <begin position="12"/>
        <end position="36"/>
    </location>
</feature>
<feature type="transmembrane region" description="Helical" evidence="7">
    <location>
        <begin position="250"/>
        <end position="266"/>
    </location>
</feature>
<comment type="caution">
    <text evidence="9">The sequence shown here is derived from an EMBL/GenBank/DDBJ whole genome shotgun (WGS) entry which is preliminary data.</text>
</comment>
<dbReference type="InterPro" id="IPR036259">
    <property type="entry name" value="MFS_trans_sf"/>
</dbReference>
<dbReference type="EMBL" id="JABANU010000008">
    <property type="protein sequence ID" value="MBI5974837.1"/>
    <property type="molecule type" value="Genomic_DNA"/>
</dbReference>